<evidence type="ECO:0000313" key="1">
    <source>
        <dbReference type="EMBL" id="AYA98956.1"/>
    </source>
</evidence>
<accession>A0A385PYC8</accession>
<dbReference type="EMBL" id="CP032364">
    <property type="protein sequence ID" value="AYA98956.1"/>
    <property type="molecule type" value="Genomic_DNA"/>
</dbReference>
<dbReference type="KEGG" id="lua:D4A81_02845"/>
<protein>
    <submittedName>
        <fullName evidence="1">Uncharacterized protein</fullName>
    </submittedName>
</protein>
<dbReference type="AlphaFoldDB" id="A0A385PYC8"/>
<evidence type="ECO:0000313" key="2">
    <source>
        <dbReference type="Proteomes" id="UP000265562"/>
    </source>
</evidence>
<organism evidence="1 2">
    <name type="scientific">Lachnoanaerobaculum umeaense</name>
    <dbReference type="NCBI Taxonomy" id="617123"/>
    <lineage>
        <taxon>Bacteria</taxon>
        <taxon>Bacillati</taxon>
        <taxon>Bacillota</taxon>
        <taxon>Clostridia</taxon>
        <taxon>Lachnospirales</taxon>
        <taxon>Lachnospiraceae</taxon>
        <taxon>Lachnoanaerobaculum</taxon>
    </lineage>
</organism>
<dbReference type="Proteomes" id="UP000265562">
    <property type="component" value="Chromosome"/>
</dbReference>
<dbReference type="SUPFAM" id="SSF56436">
    <property type="entry name" value="C-type lectin-like"/>
    <property type="match status" value="1"/>
</dbReference>
<sequence length="357" mass="42112">MNNISIEKLYNPEYDLLSVYDKKELLNKIANTYDLEVIGFKEFSVFNKSTYTADFRSKEGIEFVFVPGESVKLGIDFKGRKPSEIFDEENLYDLAYSFIDEYEDETDNQDSITEKIKEKLEDDEFISTIEDYINNNFSKEEKILIHPLLVQKDYSETCWKDILDDELKQNKKIKKMIEDAEKKGISEITVHKSICLYKENGSWHGKVYRETKFKELLQDITDTGYFLPTKREWEYLAGKGCRTIFPWGNNMDFSMKLKHIEWSDNDEEYTLEKENFFGIYIADDPYCREIVYDDGLFSYKGGDGGRNICGGLGSVWGYFPVSPYFEEKDEEIGEYINGGYDFFRRVIRIMKRYGKLY</sequence>
<dbReference type="InterPro" id="IPR042095">
    <property type="entry name" value="SUMF_sf"/>
</dbReference>
<proteinExistence type="predicted"/>
<dbReference type="OrthoDB" id="4050476at2"/>
<dbReference type="Gene3D" id="3.90.1580.10">
    <property type="entry name" value="paralog of FGE (formylglycine-generating enzyme)"/>
    <property type="match status" value="1"/>
</dbReference>
<name>A0A385PYC8_9FIRM</name>
<reference evidence="1 2" key="1">
    <citation type="submission" date="2018-09" db="EMBL/GenBank/DDBJ databases">
        <title>Genome sequencing of Lachnoanaerobaculum umeaense DSM 23576.</title>
        <authorList>
            <person name="Kook J.-K."/>
            <person name="Park S.-N."/>
            <person name="Lim Y.K."/>
        </authorList>
    </citation>
    <scope>NUCLEOTIDE SEQUENCE [LARGE SCALE GENOMIC DNA]</scope>
    <source>
        <strain evidence="2">DSM 23576 \ CCUG 58757</strain>
    </source>
</reference>
<dbReference type="InterPro" id="IPR016187">
    <property type="entry name" value="CTDL_fold"/>
</dbReference>
<dbReference type="RefSeq" id="WP_111525228.1">
    <property type="nucleotide sequence ID" value="NZ_CP032364.1"/>
</dbReference>
<keyword evidence="2" id="KW-1185">Reference proteome</keyword>
<gene>
    <name evidence="1" type="ORF">D4A81_02845</name>
</gene>